<dbReference type="Proteomes" id="UP000284375">
    <property type="component" value="Unassembled WGS sequence"/>
</dbReference>
<evidence type="ECO:0000256" key="1">
    <source>
        <dbReference type="SAM" id="MobiDB-lite"/>
    </source>
</evidence>
<dbReference type="STRING" id="252740.A0A423VLB3"/>
<feature type="compositionally biased region" description="Basic and acidic residues" evidence="1">
    <location>
        <begin position="323"/>
        <end position="338"/>
    </location>
</feature>
<sequence length="502" mass="55415">MGGKAFASGRNPLYTPRMALAVYEHVKKQCTSALKTLFPRAETPIEAPEKASFGDVDIFVSFEGSNLSRGTFTSPSAWTPIQTALQGVRSNYEARADSERKRVINAMSFAIPWPTDLSAGERAAQMLVEASLPAATVANRDSLREDGDVGGAGDGPKDRYIQVDVRVCDSDQELDWRLFKHHHGDLWNMLGQIIRPVGLTADDTSLSIRIPEIEMENKKGCRVFLTSSPTETLDFLGLSHQNGEWERPFKSVEELFKYAASCRWYAPAPWPGDKKAARDSDHAQKLDPGDRARMAQRPLFARWVNEPTPPGRGQGRSPTPAPDPKDNSKDKSRGPASLRDEVRLQAFRAFPGSETAYAATLAAWRREKVRIYVKAKVIREDMCLPADVSHVLPAPQEGASVADIERNWRGVIHSALAKIVINDDEGFGGIVPPRLRDDQGVLVVEDVKDWINRNWEEVGRVAWEIYLANARASMEAKSKLAEEEAAAAADEGKAADNNANNA</sequence>
<keyword evidence="3" id="KW-1185">Reference proteome</keyword>
<evidence type="ECO:0000313" key="2">
    <source>
        <dbReference type="EMBL" id="ROV91799.1"/>
    </source>
</evidence>
<accession>A0A423VLB3</accession>
<protein>
    <submittedName>
        <fullName evidence="2">Uncharacterized protein</fullName>
    </submittedName>
</protein>
<proteinExistence type="predicted"/>
<comment type="caution">
    <text evidence="2">The sequence shown here is derived from an EMBL/GenBank/DDBJ whole genome shotgun (WGS) entry which is preliminary data.</text>
</comment>
<organism evidence="2 3">
    <name type="scientific">Cytospora chrysosperma</name>
    <name type="common">Cytospora canker fungus</name>
    <name type="synonym">Sphaeria chrysosperma</name>
    <dbReference type="NCBI Taxonomy" id="252740"/>
    <lineage>
        <taxon>Eukaryota</taxon>
        <taxon>Fungi</taxon>
        <taxon>Dikarya</taxon>
        <taxon>Ascomycota</taxon>
        <taxon>Pezizomycotina</taxon>
        <taxon>Sordariomycetes</taxon>
        <taxon>Sordariomycetidae</taxon>
        <taxon>Diaporthales</taxon>
        <taxon>Cytosporaceae</taxon>
        <taxon>Cytospora</taxon>
    </lineage>
</organism>
<name>A0A423VLB3_CYTCH</name>
<evidence type="ECO:0000313" key="3">
    <source>
        <dbReference type="Proteomes" id="UP000284375"/>
    </source>
</evidence>
<gene>
    <name evidence="2" type="ORF">VSDG_06490</name>
</gene>
<dbReference type="AlphaFoldDB" id="A0A423VLB3"/>
<feature type="region of interest" description="Disordered" evidence="1">
    <location>
        <begin position="479"/>
        <end position="502"/>
    </location>
</feature>
<feature type="region of interest" description="Disordered" evidence="1">
    <location>
        <begin position="271"/>
        <end position="338"/>
    </location>
</feature>
<reference evidence="2 3" key="1">
    <citation type="submission" date="2015-09" db="EMBL/GenBank/DDBJ databases">
        <title>Host preference determinants of Valsa canker pathogens revealed by comparative genomics.</title>
        <authorList>
            <person name="Yin Z."/>
            <person name="Huang L."/>
        </authorList>
    </citation>
    <scope>NUCLEOTIDE SEQUENCE [LARGE SCALE GENOMIC DNA]</scope>
    <source>
        <strain evidence="2 3">YSFL</strain>
    </source>
</reference>
<dbReference type="OrthoDB" id="4708870at2759"/>
<dbReference type="EMBL" id="LJZO01000041">
    <property type="protein sequence ID" value="ROV91799.1"/>
    <property type="molecule type" value="Genomic_DNA"/>
</dbReference>
<feature type="compositionally biased region" description="Basic and acidic residues" evidence="1">
    <location>
        <begin position="272"/>
        <end position="293"/>
    </location>
</feature>